<dbReference type="RefSeq" id="WP_071137046.1">
    <property type="nucleotide sequence ID" value="NZ_JBMNSM010000141.1"/>
</dbReference>
<dbReference type="STRING" id="1642646.ING2E5A_1782"/>
<keyword evidence="3" id="KW-0804">Transcription</keyword>
<evidence type="ECO:0000256" key="2">
    <source>
        <dbReference type="ARBA" id="ARBA00023125"/>
    </source>
</evidence>
<feature type="domain" description="HTH arsR-type" evidence="4">
    <location>
        <begin position="8"/>
        <end position="107"/>
    </location>
</feature>
<dbReference type="InterPro" id="IPR001845">
    <property type="entry name" value="HTH_ArsR_DNA-bd_dom"/>
</dbReference>
<organism evidence="5 6">
    <name type="scientific">Petrimonas mucosa</name>
    <dbReference type="NCBI Taxonomy" id="1642646"/>
    <lineage>
        <taxon>Bacteria</taxon>
        <taxon>Pseudomonadati</taxon>
        <taxon>Bacteroidota</taxon>
        <taxon>Bacteroidia</taxon>
        <taxon>Bacteroidales</taxon>
        <taxon>Dysgonomonadaceae</taxon>
        <taxon>Petrimonas</taxon>
    </lineage>
</organism>
<dbReference type="InterPro" id="IPR036390">
    <property type="entry name" value="WH_DNA-bd_sf"/>
</dbReference>
<gene>
    <name evidence="5" type="ORF">ING2E5A_1782</name>
</gene>
<dbReference type="InterPro" id="IPR011991">
    <property type="entry name" value="ArsR-like_HTH"/>
</dbReference>
<evidence type="ECO:0000313" key="5">
    <source>
        <dbReference type="EMBL" id="SCM58377.1"/>
    </source>
</evidence>
<keyword evidence="6" id="KW-1185">Reference proteome</keyword>
<dbReference type="Gene3D" id="1.10.10.10">
    <property type="entry name" value="Winged helix-like DNA-binding domain superfamily/Winged helix DNA-binding domain"/>
    <property type="match status" value="1"/>
</dbReference>
<evidence type="ECO:0000256" key="1">
    <source>
        <dbReference type="ARBA" id="ARBA00023015"/>
    </source>
</evidence>
<sequence length="107" mass="12027">MVKKKESAQQATDKQIAAFAKALGHPTRVAIIQFLLSQESCYFGDIHDVFPNAKATVSQHLKELKNAGLIQGEIETPKVKYCINKENWEIARNLFGNFFASEIKNNC</sequence>
<dbReference type="PANTHER" id="PTHR33154:SF15">
    <property type="entry name" value="REGULATORY PROTEIN ARSR"/>
    <property type="match status" value="1"/>
</dbReference>
<dbReference type="PRINTS" id="PR00778">
    <property type="entry name" value="HTHARSR"/>
</dbReference>
<dbReference type="AlphaFoldDB" id="A0A1G4G7V5"/>
<dbReference type="SUPFAM" id="SSF46785">
    <property type="entry name" value="Winged helix' DNA-binding domain"/>
    <property type="match status" value="1"/>
</dbReference>
<dbReference type="EMBL" id="LT608328">
    <property type="protein sequence ID" value="SCM58377.1"/>
    <property type="molecule type" value="Genomic_DNA"/>
</dbReference>
<dbReference type="SMART" id="SM00418">
    <property type="entry name" value="HTH_ARSR"/>
    <property type="match status" value="1"/>
</dbReference>
<dbReference type="InterPro" id="IPR051081">
    <property type="entry name" value="HTH_MetalResp_TranReg"/>
</dbReference>
<dbReference type="KEGG" id="pmuc:ING2E5A_1782"/>
<dbReference type="CDD" id="cd00090">
    <property type="entry name" value="HTH_ARSR"/>
    <property type="match status" value="1"/>
</dbReference>
<keyword evidence="2" id="KW-0238">DNA-binding</keyword>
<dbReference type="PANTHER" id="PTHR33154">
    <property type="entry name" value="TRANSCRIPTIONAL REGULATOR, ARSR FAMILY"/>
    <property type="match status" value="1"/>
</dbReference>
<evidence type="ECO:0000313" key="6">
    <source>
        <dbReference type="Proteomes" id="UP000178485"/>
    </source>
</evidence>
<dbReference type="PROSITE" id="PS50987">
    <property type="entry name" value="HTH_ARSR_2"/>
    <property type="match status" value="1"/>
</dbReference>
<dbReference type="InterPro" id="IPR036388">
    <property type="entry name" value="WH-like_DNA-bd_sf"/>
</dbReference>
<dbReference type="GO" id="GO:0003700">
    <property type="term" value="F:DNA-binding transcription factor activity"/>
    <property type="evidence" value="ECO:0007669"/>
    <property type="project" value="InterPro"/>
</dbReference>
<name>A0A1G4G7V5_9BACT</name>
<dbReference type="Pfam" id="PF01022">
    <property type="entry name" value="HTH_5"/>
    <property type="match status" value="1"/>
</dbReference>
<reference evidence="5 6" key="1">
    <citation type="submission" date="2016-08" db="EMBL/GenBank/DDBJ databases">
        <authorList>
            <person name="Seilhamer J.J."/>
        </authorList>
    </citation>
    <scope>NUCLEOTIDE SEQUENCE [LARGE SCALE GENOMIC DNA]</scope>
    <source>
        <strain evidence="5">ING2-E5A</strain>
    </source>
</reference>
<dbReference type="Proteomes" id="UP000178485">
    <property type="component" value="Chromosome i"/>
</dbReference>
<accession>A0A1G4G7V5</accession>
<evidence type="ECO:0000256" key="3">
    <source>
        <dbReference type="ARBA" id="ARBA00023163"/>
    </source>
</evidence>
<protein>
    <recommendedName>
        <fullName evidence="4">HTH arsR-type domain-containing protein</fullName>
    </recommendedName>
</protein>
<evidence type="ECO:0000259" key="4">
    <source>
        <dbReference type="PROSITE" id="PS50987"/>
    </source>
</evidence>
<dbReference type="GO" id="GO:0003677">
    <property type="term" value="F:DNA binding"/>
    <property type="evidence" value="ECO:0007669"/>
    <property type="project" value="UniProtKB-KW"/>
</dbReference>
<keyword evidence="1" id="KW-0805">Transcription regulation</keyword>
<dbReference type="NCBIfam" id="NF033788">
    <property type="entry name" value="HTH_metalloreg"/>
    <property type="match status" value="1"/>
</dbReference>
<proteinExistence type="predicted"/>